<sequence>MNHPTTKHQKITSCYWGISELPGLDTGNIKLLNQCGIENTQQLLTRGSNNANKIALSNQLGINIRDISKWVAMSDLARVPSIGYQYCGVLLHSGVSSVNQLSQMSIQQLHKQILRLYVGTLQSRQLCPSVDVIQTWIKQAKILHKIN</sequence>
<reference evidence="2 3" key="1">
    <citation type="journal article" date="2019" name="J Genomics">
        <title>The Draft Genome of a Hydrogen-producing Cyanobacterium, Arthrospira platensis NIES-46.</title>
        <authorList>
            <person name="Suzuki S."/>
            <person name="Yamaguchi H."/>
            <person name="Kawachi M."/>
        </authorList>
    </citation>
    <scope>NUCLEOTIDE SEQUENCE [LARGE SCALE GENOMIC DNA]</scope>
    <source>
        <strain evidence="2 3">NIES-46</strain>
    </source>
</reference>
<dbReference type="Proteomes" id="UP000326169">
    <property type="component" value="Unassembled WGS sequence"/>
</dbReference>
<organism evidence="2 3">
    <name type="scientific">Limnospira platensis NIES-46</name>
    <dbReference type="NCBI Taxonomy" id="1236695"/>
    <lineage>
        <taxon>Bacteria</taxon>
        <taxon>Bacillati</taxon>
        <taxon>Cyanobacteriota</taxon>
        <taxon>Cyanophyceae</taxon>
        <taxon>Oscillatoriophycideae</taxon>
        <taxon>Oscillatoriales</taxon>
        <taxon>Sirenicapillariaceae</taxon>
        <taxon>Limnospira</taxon>
    </lineage>
</organism>
<feature type="domain" description="DUF4332" evidence="1">
    <location>
        <begin position="30"/>
        <end position="141"/>
    </location>
</feature>
<keyword evidence="3" id="KW-1185">Reference proteome</keyword>
<dbReference type="EMBL" id="BIMW01000098">
    <property type="protein sequence ID" value="GCE94435.1"/>
    <property type="molecule type" value="Genomic_DNA"/>
</dbReference>
<dbReference type="InterPro" id="IPR025567">
    <property type="entry name" value="DUF4332"/>
</dbReference>
<proteinExistence type="predicted"/>
<name>A0A5M3T7H5_LIMPL</name>
<dbReference type="GeneID" id="301683332"/>
<comment type="caution">
    <text evidence="2">The sequence shown here is derived from an EMBL/GenBank/DDBJ whole genome shotgun (WGS) entry which is preliminary data.</text>
</comment>
<evidence type="ECO:0000259" key="1">
    <source>
        <dbReference type="Pfam" id="PF14229"/>
    </source>
</evidence>
<accession>A0A5M3T7H5</accession>
<dbReference type="Pfam" id="PF14229">
    <property type="entry name" value="DUF4332"/>
    <property type="match status" value="1"/>
</dbReference>
<evidence type="ECO:0000313" key="2">
    <source>
        <dbReference type="EMBL" id="GCE94435.1"/>
    </source>
</evidence>
<dbReference type="RefSeq" id="WP_006618410.1">
    <property type="nucleotide sequence ID" value="NZ_BIMW01000098.1"/>
</dbReference>
<gene>
    <name evidence="2" type="ORF">NIES46_24900</name>
</gene>
<protein>
    <recommendedName>
        <fullName evidence="1">DUF4332 domain-containing protein</fullName>
    </recommendedName>
</protein>
<evidence type="ECO:0000313" key="3">
    <source>
        <dbReference type="Proteomes" id="UP000326169"/>
    </source>
</evidence>